<feature type="transmembrane region" description="Helical" evidence="1">
    <location>
        <begin position="175"/>
        <end position="197"/>
    </location>
</feature>
<reference evidence="2" key="1">
    <citation type="submission" date="2019-10" db="EMBL/GenBank/DDBJ databases">
        <authorList>
            <consortium name="DOE Joint Genome Institute"/>
            <person name="Kuo A."/>
            <person name="Miyauchi S."/>
            <person name="Kiss E."/>
            <person name="Drula E."/>
            <person name="Kohler A."/>
            <person name="Sanchez-Garcia M."/>
            <person name="Andreopoulos B."/>
            <person name="Barry K.W."/>
            <person name="Bonito G."/>
            <person name="Buee M."/>
            <person name="Carver A."/>
            <person name="Chen C."/>
            <person name="Cichocki N."/>
            <person name="Clum A."/>
            <person name="Culley D."/>
            <person name="Crous P.W."/>
            <person name="Fauchery L."/>
            <person name="Girlanda M."/>
            <person name="Hayes R."/>
            <person name="Keri Z."/>
            <person name="LaButti K."/>
            <person name="Lipzen A."/>
            <person name="Lombard V."/>
            <person name="Magnuson J."/>
            <person name="Maillard F."/>
            <person name="Morin E."/>
            <person name="Murat C."/>
            <person name="Nolan M."/>
            <person name="Ohm R."/>
            <person name="Pangilinan J."/>
            <person name="Pereira M."/>
            <person name="Perotto S."/>
            <person name="Peter M."/>
            <person name="Riley R."/>
            <person name="Sitrit Y."/>
            <person name="Stielow B."/>
            <person name="Szollosi G."/>
            <person name="Zifcakova L."/>
            <person name="Stursova M."/>
            <person name="Spatafora J.W."/>
            <person name="Tedersoo L."/>
            <person name="Vaario L.-M."/>
            <person name="Yamada A."/>
            <person name="Yan M."/>
            <person name="Wang P."/>
            <person name="Xu J."/>
            <person name="Bruns T."/>
            <person name="Baldrian P."/>
            <person name="Vilgalys R."/>
            <person name="Henrissat B."/>
            <person name="Grigoriev I.V."/>
            <person name="Hibbett D."/>
            <person name="Nagy L.G."/>
            <person name="Martin F.M."/>
        </authorList>
    </citation>
    <scope>NUCLEOTIDE SEQUENCE</scope>
    <source>
        <strain evidence="2">BED1</strain>
    </source>
</reference>
<dbReference type="EMBL" id="WHUW01000046">
    <property type="protein sequence ID" value="KAF8431759.1"/>
    <property type="molecule type" value="Genomic_DNA"/>
</dbReference>
<comment type="caution">
    <text evidence="2">The sequence shown here is derived from an EMBL/GenBank/DDBJ whole genome shotgun (WGS) entry which is preliminary data.</text>
</comment>
<keyword evidence="1" id="KW-0472">Membrane</keyword>
<feature type="transmembrane region" description="Helical" evidence="1">
    <location>
        <begin position="106"/>
        <end position="127"/>
    </location>
</feature>
<dbReference type="Proteomes" id="UP001194468">
    <property type="component" value="Unassembled WGS sequence"/>
</dbReference>
<feature type="transmembrane region" description="Helical" evidence="1">
    <location>
        <begin position="204"/>
        <end position="222"/>
    </location>
</feature>
<feature type="transmembrane region" description="Helical" evidence="1">
    <location>
        <begin position="228"/>
        <end position="249"/>
    </location>
</feature>
<evidence type="ECO:0000313" key="2">
    <source>
        <dbReference type="EMBL" id="KAF8415892.1"/>
    </source>
</evidence>
<gene>
    <name evidence="3" type="ORF">L210DRAFT_3415342</name>
    <name evidence="2" type="ORF">L210DRAFT_3430340</name>
</gene>
<keyword evidence="4" id="KW-1185">Reference proteome</keyword>
<evidence type="ECO:0000313" key="4">
    <source>
        <dbReference type="Proteomes" id="UP001194468"/>
    </source>
</evidence>
<dbReference type="AlphaFoldDB" id="A0AAD4G594"/>
<proteinExistence type="predicted"/>
<feature type="transmembrane region" description="Helical" evidence="1">
    <location>
        <begin position="51"/>
        <end position="71"/>
    </location>
</feature>
<feature type="transmembrane region" description="Helical" evidence="1">
    <location>
        <begin position="148"/>
        <end position="169"/>
    </location>
</feature>
<dbReference type="EMBL" id="WHUW01000285">
    <property type="protein sequence ID" value="KAF8415892.1"/>
    <property type="molecule type" value="Genomic_DNA"/>
</dbReference>
<feature type="transmembrane region" description="Helical" evidence="1">
    <location>
        <begin position="83"/>
        <end position="100"/>
    </location>
</feature>
<evidence type="ECO:0000256" key="1">
    <source>
        <dbReference type="SAM" id="Phobius"/>
    </source>
</evidence>
<protein>
    <submittedName>
        <fullName evidence="2">Uncharacterized protein</fullName>
    </submittedName>
</protein>
<reference evidence="2" key="2">
    <citation type="journal article" date="2020" name="Nat. Commun.">
        <title>Large-scale genome sequencing of mycorrhizal fungi provides insights into the early evolution of symbiotic traits.</title>
        <authorList>
            <person name="Miyauchi S."/>
            <person name="Kiss E."/>
            <person name="Kuo A."/>
            <person name="Drula E."/>
            <person name="Kohler A."/>
            <person name="Sanchez-Garcia M."/>
            <person name="Morin E."/>
            <person name="Andreopoulos B."/>
            <person name="Barry K.W."/>
            <person name="Bonito G."/>
            <person name="Buee M."/>
            <person name="Carver A."/>
            <person name="Chen C."/>
            <person name="Cichocki N."/>
            <person name="Clum A."/>
            <person name="Culley D."/>
            <person name="Crous P.W."/>
            <person name="Fauchery L."/>
            <person name="Girlanda M."/>
            <person name="Hayes R.D."/>
            <person name="Keri Z."/>
            <person name="LaButti K."/>
            <person name="Lipzen A."/>
            <person name="Lombard V."/>
            <person name="Magnuson J."/>
            <person name="Maillard F."/>
            <person name="Murat C."/>
            <person name="Nolan M."/>
            <person name="Ohm R.A."/>
            <person name="Pangilinan J."/>
            <person name="Pereira M.F."/>
            <person name="Perotto S."/>
            <person name="Peter M."/>
            <person name="Pfister S."/>
            <person name="Riley R."/>
            <person name="Sitrit Y."/>
            <person name="Stielow J.B."/>
            <person name="Szollosi G."/>
            <person name="Zifcakova L."/>
            <person name="Stursova M."/>
            <person name="Spatafora J.W."/>
            <person name="Tedersoo L."/>
            <person name="Vaario L.M."/>
            <person name="Yamada A."/>
            <person name="Yan M."/>
            <person name="Wang P."/>
            <person name="Xu J."/>
            <person name="Bruns T."/>
            <person name="Baldrian P."/>
            <person name="Vilgalys R."/>
            <person name="Dunand C."/>
            <person name="Henrissat B."/>
            <person name="Grigoriev I.V."/>
            <person name="Hibbett D."/>
            <person name="Nagy L.G."/>
            <person name="Martin F.M."/>
        </authorList>
    </citation>
    <scope>NUCLEOTIDE SEQUENCE</scope>
    <source>
        <strain evidence="2">BED1</strain>
    </source>
</reference>
<accession>A0AAD4G594</accession>
<keyword evidence="1" id="KW-0812">Transmembrane</keyword>
<keyword evidence="1" id="KW-1133">Transmembrane helix</keyword>
<sequence length="271" mass="30185">MAEGTWTDDILLKLLNIVVYFAFLGSNIYTIAAPHDIYYSGKETYLTPAPWAFLIWTLIHLLLLGTVVYQFTTAGKRVIIDGISWRFALLGVLNAVYVNLWASHHYVVAFIFALFVSSAVTHIYYIVKKYHMPSGTGDEIFVHLPFSLWHGWTTVLVVLTAFEAFGNSLAEPAGVWTKVFVFLALFFLEGTAAAYAFSSLEGDLPASIAIMWSLFAIFAHQGDPFVHWTSLAFAILSAFSVVKGIWGLYSRLTRGVVLLDDEERGPLLGGR</sequence>
<feature type="transmembrane region" description="Helical" evidence="1">
    <location>
        <begin position="12"/>
        <end position="31"/>
    </location>
</feature>
<evidence type="ECO:0000313" key="3">
    <source>
        <dbReference type="EMBL" id="KAF8431759.1"/>
    </source>
</evidence>
<name>A0AAD4G594_BOLED</name>
<organism evidence="2 4">
    <name type="scientific">Boletus edulis BED1</name>
    <dbReference type="NCBI Taxonomy" id="1328754"/>
    <lineage>
        <taxon>Eukaryota</taxon>
        <taxon>Fungi</taxon>
        <taxon>Dikarya</taxon>
        <taxon>Basidiomycota</taxon>
        <taxon>Agaricomycotina</taxon>
        <taxon>Agaricomycetes</taxon>
        <taxon>Agaricomycetidae</taxon>
        <taxon>Boletales</taxon>
        <taxon>Boletineae</taxon>
        <taxon>Boletaceae</taxon>
        <taxon>Boletoideae</taxon>
        <taxon>Boletus</taxon>
    </lineage>
</organism>